<protein>
    <submittedName>
        <fullName evidence="7">EXS family protein</fullName>
    </submittedName>
    <submittedName>
        <fullName evidence="8">EXS_family protein</fullName>
    </submittedName>
</protein>
<evidence type="ECO:0000256" key="2">
    <source>
        <dbReference type="ARBA" id="ARBA00022692"/>
    </source>
</evidence>
<comment type="subcellular location">
    <subcellularLocation>
        <location evidence="1">Membrane</location>
        <topology evidence="1">Multi-pass membrane protein</topology>
    </subcellularLocation>
</comment>
<evidence type="ECO:0000313" key="8">
    <source>
        <dbReference type="EMBL" id="CAL5998637.1"/>
    </source>
</evidence>
<gene>
    <name evidence="8" type="ORF">HINF_LOCUS15833</name>
    <name evidence="7" type="ORF">HINF_LOCUS378</name>
</gene>
<dbReference type="EMBL" id="CATOUU010000003">
    <property type="protein sequence ID" value="CAI9912733.1"/>
    <property type="molecule type" value="Genomic_DNA"/>
</dbReference>
<dbReference type="GO" id="GO:0005886">
    <property type="term" value="C:plasma membrane"/>
    <property type="evidence" value="ECO:0007669"/>
    <property type="project" value="TreeGrafter"/>
</dbReference>
<evidence type="ECO:0000256" key="5">
    <source>
        <dbReference type="SAM" id="Phobius"/>
    </source>
</evidence>
<dbReference type="InterPro" id="IPR004342">
    <property type="entry name" value="EXS_C"/>
</dbReference>
<reference evidence="8 9" key="2">
    <citation type="submission" date="2024-07" db="EMBL/GenBank/DDBJ databases">
        <authorList>
            <person name="Akdeniz Z."/>
        </authorList>
    </citation>
    <scope>NUCLEOTIDE SEQUENCE [LARGE SCALE GENOMIC DNA]</scope>
</reference>
<dbReference type="AlphaFoldDB" id="A0AA86TGN6"/>
<dbReference type="Proteomes" id="UP001642409">
    <property type="component" value="Unassembled WGS sequence"/>
</dbReference>
<organism evidence="7">
    <name type="scientific">Hexamita inflata</name>
    <dbReference type="NCBI Taxonomy" id="28002"/>
    <lineage>
        <taxon>Eukaryota</taxon>
        <taxon>Metamonada</taxon>
        <taxon>Diplomonadida</taxon>
        <taxon>Hexamitidae</taxon>
        <taxon>Hexamitinae</taxon>
        <taxon>Hexamita</taxon>
    </lineage>
</organism>
<feature type="transmembrane region" description="Helical" evidence="5">
    <location>
        <begin position="213"/>
        <end position="235"/>
    </location>
</feature>
<keyword evidence="2 5" id="KW-0812">Transmembrane</keyword>
<keyword evidence="3 5" id="KW-1133">Transmembrane helix</keyword>
<proteinExistence type="predicted"/>
<dbReference type="GO" id="GO:0000822">
    <property type="term" value="F:inositol hexakisphosphate binding"/>
    <property type="evidence" value="ECO:0007669"/>
    <property type="project" value="TreeGrafter"/>
</dbReference>
<accession>A0AA86TGN6</accession>
<comment type="caution">
    <text evidence="7">The sequence shown here is derived from an EMBL/GenBank/DDBJ whole genome shotgun (WGS) entry which is preliminary data.</text>
</comment>
<evidence type="ECO:0000256" key="4">
    <source>
        <dbReference type="ARBA" id="ARBA00023136"/>
    </source>
</evidence>
<feature type="transmembrane region" description="Helical" evidence="5">
    <location>
        <begin position="303"/>
        <end position="324"/>
    </location>
</feature>
<name>A0AA86TGN6_9EUKA</name>
<keyword evidence="4 5" id="KW-0472">Membrane</keyword>
<feature type="domain" description="EXS" evidence="6">
    <location>
        <begin position="417"/>
        <end position="623"/>
    </location>
</feature>
<sequence length="886" mass="101552">MHEFITEWQHKYIQADDLKALCKEIDALDLQLHSKTDQQEYSQSASQVVQKIKSTSRQFLVQVSSQVDVLESFFLEQVKSIGKKTDEIEGLAKKAIQIKLEPTKCGALVDKMKDVLGKISVLQNFTIYNYDQLQVLCRLHDSSSQEAYNSLKWLEEKMDQTTFDDNDKYEVMQNKVIKQYAAWLNIPEKKAQIELLNSEKGENNLDAREGKTAAASFFAGLSAVLVASFINLMVYCYKSPFGFELTKLQQISTRVNFVVATMIVGMGAVISVFHKRKLNFAFMCQIPSELLVYGHRNVLKVGFIQLSIVTAAAILLSVGQVQLVEPVPILFGQFVVRVSRIMKPTYWMLFPTVSLPLFSIYNVLKSKGQKCVFTYCMNILFKMFTPWRQRIEFPHFYFCSLLGSAAGSFKDIIQIICVNKLPDYIGILFQNIFSANRLVQSYIKYRESKRFYNQGLGIINNSIGIISTISGISALRPIEPAFWTFVGLKAFNYLVKTYWNTCENWALLWGGVSVIKFKNKPEKWSYGKYLRRPTHLPLHVIIPIALYDPIARGTWIFALIPSCQHFASQFWFKMLTLQMSVLRVYLWMILRLDNQQCSNCEDYSVTKFIPVVIDDYERDKMKDSEKQKQDQEAMAGIQDLQSIFNNGSGKAKILNVNQTFRRVSLQHITAAEFLARTQTMRSEFKRHSRPASKLASFTQFTNFSQNPDKQLKPIKSRLSSKLEHIELISNQFMNDTVETPTFMGNHTSNTKPIQQFAQFSHFSHSNVDAKQKSRVSSKLEPNLYQNSTIEILGASNEHANNNQQFIQQQTQKSRVNSKLEQKQMNEPLLGSNANTLLDDLKEQNAKLKIDIEVQNYTDVSGMRLQNGKIEGEKVIKRGGTMDFGFE</sequence>
<feature type="transmembrane region" description="Helical" evidence="5">
    <location>
        <begin position="255"/>
        <end position="273"/>
    </location>
</feature>
<evidence type="ECO:0000313" key="9">
    <source>
        <dbReference type="Proteomes" id="UP001642409"/>
    </source>
</evidence>
<dbReference type="EMBL" id="CAXDID020000038">
    <property type="protein sequence ID" value="CAL5998637.1"/>
    <property type="molecule type" value="Genomic_DNA"/>
</dbReference>
<reference evidence="7" key="1">
    <citation type="submission" date="2023-06" db="EMBL/GenBank/DDBJ databases">
        <authorList>
            <person name="Kurt Z."/>
        </authorList>
    </citation>
    <scope>NUCLEOTIDE SEQUENCE</scope>
</reference>
<dbReference type="GO" id="GO:0016036">
    <property type="term" value="P:cellular response to phosphate starvation"/>
    <property type="evidence" value="ECO:0007669"/>
    <property type="project" value="TreeGrafter"/>
</dbReference>
<dbReference type="Pfam" id="PF03124">
    <property type="entry name" value="EXS"/>
    <property type="match status" value="1"/>
</dbReference>
<dbReference type="GO" id="GO:0005794">
    <property type="term" value="C:Golgi apparatus"/>
    <property type="evidence" value="ECO:0007669"/>
    <property type="project" value="TreeGrafter"/>
</dbReference>
<dbReference type="PANTHER" id="PTHR10783">
    <property type="entry name" value="XENOTROPIC AND POLYTROPIC RETROVIRUS RECEPTOR 1-RELATED"/>
    <property type="match status" value="1"/>
</dbReference>
<dbReference type="PANTHER" id="PTHR10783:SF103">
    <property type="entry name" value="SOLUTE CARRIER FAMILY 53 MEMBER 1"/>
    <property type="match status" value="1"/>
</dbReference>
<dbReference type="GO" id="GO:0006817">
    <property type="term" value="P:phosphate ion transport"/>
    <property type="evidence" value="ECO:0007669"/>
    <property type="project" value="TreeGrafter"/>
</dbReference>
<dbReference type="PROSITE" id="PS51380">
    <property type="entry name" value="EXS"/>
    <property type="match status" value="1"/>
</dbReference>
<evidence type="ECO:0000256" key="1">
    <source>
        <dbReference type="ARBA" id="ARBA00004141"/>
    </source>
</evidence>
<evidence type="ECO:0000259" key="6">
    <source>
        <dbReference type="PROSITE" id="PS51380"/>
    </source>
</evidence>
<evidence type="ECO:0000256" key="3">
    <source>
        <dbReference type="ARBA" id="ARBA00022989"/>
    </source>
</evidence>
<evidence type="ECO:0000313" key="7">
    <source>
        <dbReference type="EMBL" id="CAI9912733.1"/>
    </source>
</evidence>
<feature type="transmembrane region" description="Helical" evidence="5">
    <location>
        <begin position="344"/>
        <end position="364"/>
    </location>
</feature>
<keyword evidence="9" id="KW-1185">Reference proteome</keyword>